<dbReference type="RefSeq" id="WP_059258977.1">
    <property type="nucleotide sequence ID" value="NZ_BBWA01000004.1"/>
</dbReference>
<organism evidence="1 2">
    <name type="scientific">Escherichia albertii</name>
    <dbReference type="NCBI Taxonomy" id="208962"/>
    <lineage>
        <taxon>Bacteria</taxon>
        <taxon>Pseudomonadati</taxon>
        <taxon>Pseudomonadota</taxon>
        <taxon>Gammaproteobacteria</taxon>
        <taxon>Enterobacterales</taxon>
        <taxon>Enterobacteriaceae</taxon>
        <taxon>Escherichia</taxon>
    </lineage>
</organism>
<accession>A0A7U8T669</accession>
<comment type="caution">
    <text evidence="1">The sequence shown here is derived from an EMBL/GenBank/DDBJ whole genome shotgun (WGS) entry which is preliminary data.</text>
</comment>
<dbReference type="Proteomes" id="UP000292187">
    <property type="component" value="Unassembled WGS sequence"/>
</dbReference>
<protein>
    <submittedName>
        <fullName evidence="1">Uncharacterized protein</fullName>
    </submittedName>
</protein>
<dbReference type="AlphaFoldDB" id="A0A7U8T669"/>
<proteinExistence type="predicted"/>
<sequence length="152" mass="18095">MWKKVNYISLSLIQKMDDNGRFSSKSKLCIYGKNTGIIISAYYLETTILLDDGRYLLFVTEDVPYDESLELLLININHGIQEKITIALPYGSGTLREMRLYENYIEFSYFSDEVWRVEVSLSRFFRLPFQNGFLVTRHPFRFSYFIHIKLFR</sequence>
<name>A0A7U8T669_ESCAL</name>
<reference evidence="1 2" key="1">
    <citation type="submission" date="2019-02" db="EMBL/GenBank/DDBJ databases">
        <title>Draft genome sequence of Escherichia albertii strain Mex-12/320a, isolated from an infant with diarrhea, harboring virulence genes associated with diarrheagenic strains of enteropathogenic E. coli.</title>
        <authorList>
            <person name="Maldonado-Puga S."/>
            <person name="Meza-Segura M."/>
            <person name="Zaidi M.B."/>
            <person name="Estrada-Garcia T."/>
        </authorList>
    </citation>
    <scope>NUCLEOTIDE SEQUENCE [LARGE SCALE GENOMIC DNA]</scope>
    <source>
        <strain evidence="1 2">Mex-12/320a</strain>
    </source>
</reference>
<evidence type="ECO:0000313" key="2">
    <source>
        <dbReference type="Proteomes" id="UP000292187"/>
    </source>
</evidence>
<gene>
    <name evidence="1" type="ORF">EYS06_11440</name>
</gene>
<evidence type="ECO:0000313" key="1">
    <source>
        <dbReference type="EMBL" id="TBR52573.1"/>
    </source>
</evidence>
<dbReference type="EMBL" id="SIZV01000013">
    <property type="protein sequence ID" value="TBR52573.1"/>
    <property type="molecule type" value="Genomic_DNA"/>
</dbReference>